<evidence type="ECO:0000313" key="8">
    <source>
        <dbReference type="EMBL" id="AGY30719.1"/>
    </source>
</evidence>
<dbReference type="InterPro" id="IPR001616">
    <property type="entry name" value="Herpes_alk_exo"/>
</dbReference>
<dbReference type="SUPFAM" id="SSF52980">
    <property type="entry name" value="Restriction endonuclease-like"/>
    <property type="match status" value="1"/>
</dbReference>
<dbReference type="RefSeq" id="YP_010084400.1">
    <property type="nucleotide sequence ID" value="NC_055135.1"/>
</dbReference>
<keyword evidence="9" id="KW-1185">Reference proteome</keyword>
<dbReference type="Proteomes" id="UP000134372">
    <property type="component" value="Segment"/>
</dbReference>
<keyword evidence="6" id="KW-0269">Exonuclease</keyword>
<protein>
    <submittedName>
        <fullName evidence="8">ORF37</fullName>
    </submittedName>
</protein>
<sequence length="487" mass="55276">MADGNTTVDFFSEECLADALGELSIEEQQAVIASLSFSRFLKHPDVRTWCTRTGVRPSMPVLRMTYNYFLFLKVGDFVGHEGVGEYFVTRVFGGQRLTEVGAVYDACAKMDPHARHAICSLVERATREQSANPLWDALRDGIISSSKFHWAVKQQNGSKKIFNPWPIANNHFVAGPLAFGLRCEDVVKKLLTVLIHPGEPVCPHYGFMQSPQNGIFGASLDFAVNVRTDADNCLQFDPDCRVYEIKCRFKYTFSKIECDPIYVAYQQLYDKPNKQTLKGFFYSIPKPAVEYVGDGRLPSEADYLVAYDKEWAVCHRKKRKLTPLYEFVKECILHNSTAESDVYVLTDPQESQGKISIKAHFKANLFVNVRHGYFYQVLLQSSLVQEYISLDRGTKTLGTQKNFLATGFFRKRTFHDPPYCTIGDFTSLDPHVEIPTLLILTPVYFPRGAKHLLLHQAADFWAKSAEDTFPLIPWDFSYLSANVPTSP</sequence>
<evidence type="ECO:0000256" key="3">
    <source>
        <dbReference type="ARBA" id="ARBA00022722"/>
    </source>
</evidence>
<evidence type="ECO:0000256" key="7">
    <source>
        <dbReference type="ARBA" id="ARBA00023200"/>
    </source>
</evidence>
<evidence type="ECO:0000256" key="1">
    <source>
        <dbReference type="ARBA" id="ARBA00022562"/>
    </source>
</evidence>
<dbReference type="Gene3D" id="1.20.120.860">
    <property type="entry name" value="Herpesvirus alkaline exonuclease, N-terminal domain"/>
    <property type="match status" value="1"/>
</dbReference>
<evidence type="ECO:0000256" key="4">
    <source>
        <dbReference type="ARBA" id="ARBA00022759"/>
    </source>
</evidence>
<keyword evidence="1" id="KW-1048">Host nucleus</keyword>
<dbReference type="GeneID" id="65099386"/>
<keyword evidence="3" id="KW-0540">Nuclease</keyword>
<dbReference type="InterPro" id="IPR011335">
    <property type="entry name" value="Restrct_endonuc-II-like"/>
</dbReference>
<evidence type="ECO:0000256" key="5">
    <source>
        <dbReference type="ARBA" id="ARBA00022801"/>
    </source>
</evidence>
<dbReference type="Pfam" id="PF01771">
    <property type="entry name" value="Viral_alk_exo"/>
    <property type="match status" value="1"/>
</dbReference>
<dbReference type="GO" id="GO:0004527">
    <property type="term" value="F:exonuclease activity"/>
    <property type="evidence" value="ECO:0007669"/>
    <property type="project" value="UniProtKB-KW"/>
</dbReference>
<keyword evidence="2" id="KW-0945">Host-virus interaction</keyword>
<dbReference type="EMBL" id="KF703446">
    <property type="protein sequence ID" value="AGY30719.1"/>
    <property type="molecule type" value="Genomic_DNA"/>
</dbReference>
<proteinExistence type="inferred from homology"/>
<dbReference type="PRINTS" id="PR00924">
    <property type="entry name" value="ALKEXNUCLASE"/>
</dbReference>
<keyword evidence="4" id="KW-0255">Endonuclease</keyword>
<organism evidence="8 9">
    <name type="scientific">Retroperitoneal fibromatosis-associated herpesvirus</name>
    <dbReference type="NCBI Taxonomy" id="111469"/>
    <lineage>
        <taxon>Viruses</taxon>
        <taxon>Duplodnaviria</taxon>
        <taxon>Heunggongvirae</taxon>
        <taxon>Peploviricota</taxon>
        <taxon>Herviviricetes</taxon>
        <taxon>Herpesvirales</taxon>
        <taxon>Orthoherpesviridae</taxon>
        <taxon>Gammaherpesvirinae</taxon>
        <taxon>Rhadinovirus</taxon>
        <taxon>Rhadinovirus macacinegamma8</taxon>
        <taxon>Macacine gammaherpesvirus 8</taxon>
    </lineage>
</organism>
<dbReference type="GO" id="GO:0003677">
    <property type="term" value="F:DNA binding"/>
    <property type="evidence" value="ECO:0007669"/>
    <property type="project" value="InterPro"/>
</dbReference>
<accession>U5NIW3</accession>
<dbReference type="HAMAP" id="MF_04009">
    <property type="entry name" value="HSV_AN"/>
    <property type="match status" value="1"/>
</dbReference>
<evidence type="ECO:0000256" key="6">
    <source>
        <dbReference type="ARBA" id="ARBA00022839"/>
    </source>
</evidence>
<keyword evidence="7" id="KW-1035">Host cytoplasm</keyword>
<name>U5NIW3_9GAMA</name>
<evidence type="ECO:0000313" key="9">
    <source>
        <dbReference type="Proteomes" id="UP000134372"/>
    </source>
</evidence>
<keyword evidence="5" id="KW-0378">Hydrolase</keyword>
<reference evidence="8 9" key="1">
    <citation type="journal article" date="2013" name="J. Virol.">
        <title>Next-Generation Sequence Analysis of the Genome of RFHVMn, the Macaque Homolog of Kaposi's Sarcoma (KS)-Associated Herpesvirus, from a KS-Like Tumor of a Pig-Tailed Macaque.</title>
        <authorList>
            <person name="Bruce A.G."/>
            <person name="Ryan J.T."/>
            <person name="Thomas M.J."/>
            <person name="Peng X."/>
            <person name="Grundhoff A."/>
            <person name="Tsai C.C."/>
            <person name="Rose T.M."/>
        </authorList>
    </citation>
    <scope>NUCLEOTIDE SEQUENCE [LARGE SCALE GENOMIC DNA]</scope>
    <source>
        <strain evidence="8">RFHVMnM78114</strain>
    </source>
</reference>
<dbReference type="KEGG" id="vg:65099386"/>
<dbReference type="GO" id="GO:0004519">
    <property type="term" value="F:endonuclease activity"/>
    <property type="evidence" value="ECO:0007669"/>
    <property type="project" value="UniProtKB-KW"/>
</dbReference>
<evidence type="ECO:0000256" key="2">
    <source>
        <dbReference type="ARBA" id="ARBA00022581"/>
    </source>
</evidence>
<dbReference type="InterPro" id="IPR034720">
    <property type="entry name" value="Viral_alk_exo"/>
</dbReference>